<evidence type="ECO:0000313" key="6">
    <source>
        <dbReference type="Proteomes" id="UP000499080"/>
    </source>
</evidence>
<dbReference type="EMBL" id="BGPR01045167">
    <property type="protein sequence ID" value="GBO22037.1"/>
    <property type="molecule type" value="Genomic_DNA"/>
</dbReference>
<comment type="caution">
    <text evidence="4">The sequence shown here is derived from an EMBL/GenBank/DDBJ whole genome shotgun (WGS) entry which is preliminary data.</text>
</comment>
<evidence type="ECO:0000313" key="3">
    <source>
        <dbReference type="EMBL" id="GBO21524.1"/>
    </source>
</evidence>
<dbReference type="AlphaFoldDB" id="A0A4Y2V9V1"/>
<reference evidence="4 6" key="1">
    <citation type="journal article" date="2019" name="Sci. Rep.">
        <title>Orb-weaving spider Araneus ventricosus genome elucidates the spidroin gene catalogue.</title>
        <authorList>
            <person name="Kono N."/>
            <person name="Nakamura H."/>
            <person name="Ohtoshi R."/>
            <person name="Moran D.A.P."/>
            <person name="Shinohara A."/>
            <person name="Yoshida Y."/>
            <person name="Fujiwara M."/>
            <person name="Mori M."/>
            <person name="Tomita M."/>
            <person name="Arakawa K."/>
        </authorList>
    </citation>
    <scope>NUCLEOTIDE SEQUENCE [LARGE SCALE GENOMIC DNA]</scope>
</reference>
<keyword evidence="6" id="KW-1185">Reference proteome</keyword>
<evidence type="ECO:0000259" key="1">
    <source>
        <dbReference type="Pfam" id="PF17919"/>
    </source>
</evidence>
<dbReference type="InterPro" id="IPR043502">
    <property type="entry name" value="DNA/RNA_pol_sf"/>
</dbReference>
<proteinExistence type="predicted"/>
<sequence length="109" mass="12423">MKSFLGLTGYIRQFMPGYSKTAKPLSDMLLNGVEFEFGPMQRQAFDRPKELLCQSPALHIFQQCEPLELHTDASSHGFGEVLLQRSDDGQLHPIHYMKTSPQQQKTVEL</sequence>
<gene>
    <name evidence="3" type="ORF">AVEN_122317_1</name>
    <name evidence="4" type="ORF">AVEN_40697_1</name>
    <name evidence="2" type="ORF">AVEN_58084_1</name>
    <name evidence="5" type="ORF">AVEN_93765_1</name>
</gene>
<dbReference type="InterPro" id="IPR051320">
    <property type="entry name" value="Viral_Replic_Matur_Polypro"/>
</dbReference>
<accession>A0A4Y2V9V1</accession>
<evidence type="ECO:0000313" key="4">
    <source>
        <dbReference type="EMBL" id="GBO22033.1"/>
    </source>
</evidence>
<dbReference type="PANTHER" id="PTHR33064:SF37">
    <property type="entry name" value="RIBONUCLEASE H"/>
    <property type="match status" value="1"/>
</dbReference>
<feature type="domain" description="Reverse transcriptase/retrotransposon-derived protein RNase H-like" evidence="1">
    <location>
        <begin position="38"/>
        <end position="98"/>
    </location>
</feature>
<protein>
    <recommendedName>
        <fullName evidence="1">Reverse transcriptase/retrotransposon-derived protein RNase H-like domain-containing protein</fullName>
    </recommendedName>
</protein>
<dbReference type="EMBL" id="BGPR01044699">
    <property type="protein sequence ID" value="GBO21524.1"/>
    <property type="molecule type" value="Genomic_DNA"/>
</dbReference>
<organism evidence="4 6">
    <name type="scientific">Araneus ventricosus</name>
    <name type="common">Orbweaver spider</name>
    <name type="synonym">Epeira ventricosa</name>
    <dbReference type="NCBI Taxonomy" id="182803"/>
    <lineage>
        <taxon>Eukaryota</taxon>
        <taxon>Metazoa</taxon>
        <taxon>Ecdysozoa</taxon>
        <taxon>Arthropoda</taxon>
        <taxon>Chelicerata</taxon>
        <taxon>Arachnida</taxon>
        <taxon>Araneae</taxon>
        <taxon>Araneomorphae</taxon>
        <taxon>Entelegynae</taxon>
        <taxon>Araneoidea</taxon>
        <taxon>Araneidae</taxon>
        <taxon>Araneus</taxon>
    </lineage>
</organism>
<dbReference type="InterPro" id="IPR043128">
    <property type="entry name" value="Rev_trsase/Diguanyl_cyclase"/>
</dbReference>
<dbReference type="EMBL" id="BGPR01044696">
    <property type="protein sequence ID" value="GBO21519.1"/>
    <property type="molecule type" value="Genomic_DNA"/>
</dbReference>
<dbReference type="OrthoDB" id="3863715at2759"/>
<dbReference type="Pfam" id="PF17919">
    <property type="entry name" value="RT_RNaseH_2"/>
    <property type="match status" value="1"/>
</dbReference>
<dbReference type="Proteomes" id="UP000499080">
    <property type="component" value="Unassembled WGS sequence"/>
</dbReference>
<evidence type="ECO:0000313" key="5">
    <source>
        <dbReference type="EMBL" id="GBO22037.1"/>
    </source>
</evidence>
<dbReference type="GO" id="GO:0071897">
    <property type="term" value="P:DNA biosynthetic process"/>
    <property type="evidence" value="ECO:0007669"/>
    <property type="project" value="UniProtKB-ARBA"/>
</dbReference>
<dbReference type="InterPro" id="IPR041577">
    <property type="entry name" value="RT_RNaseH_2"/>
</dbReference>
<dbReference type="PANTHER" id="PTHR33064">
    <property type="entry name" value="POL PROTEIN"/>
    <property type="match status" value="1"/>
</dbReference>
<evidence type="ECO:0000313" key="2">
    <source>
        <dbReference type="EMBL" id="GBO21519.1"/>
    </source>
</evidence>
<dbReference type="SUPFAM" id="SSF56672">
    <property type="entry name" value="DNA/RNA polymerases"/>
    <property type="match status" value="1"/>
</dbReference>
<dbReference type="Gene3D" id="3.30.70.270">
    <property type="match status" value="1"/>
</dbReference>
<dbReference type="EMBL" id="BGPR01045165">
    <property type="protein sequence ID" value="GBO22033.1"/>
    <property type="molecule type" value="Genomic_DNA"/>
</dbReference>
<name>A0A4Y2V9V1_ARAVE</name>